<name>A0A238W243_9ACTN</name>
<proteinExistence type="predicted"/>
<protein>
    <recommendedName>
        <fullName evidence="3">Luciferase-like monooxygenase</fullName>
    </recommendedName>
</protein>
<gene>
    <name evidence="1" type="ORF">SAMN06272737_10622</name>
</gene>
<dbReference type="AlphaFoldDB" id="A0A238W243"/>
<evidence type="ECO:0000313" key="1">
    <source>
        <dbReference type="EMBL" id="SNR40424.1"/>
    </source>
</evidence>
<organism evidence="1 2">
    <name type="scientific">Blastococcus mobilis</name>
    <dbReference type="NCBI Taxonomy" id="1938746"/>
    <lineage>
        <taxon>Bacteria</taxon>
        <taxon>Bacillati</taxon>
        <taxon>Actinomycetota</taxon>
        <taxon>Actinomycetes</taxon>
        <taxon>Geodermatophilales</taxon>
        <taxon>Geodermatophilaceae</taxon>
        <taxon>Blastococcus</taxon>
    </lineage>
</organism>
<dbReference type="EMBL" id="FZNO01000006">
    <property type="protein sequence ID" value="SNR40424.1"/>
    <property type="molecule type" value="Genomic_DNA"/>
</dbReference>
<dbReference type="Proteomes" id="UP000198403">
    <property type="component" value="Unassembled WGS sequence"/>
</dbReference>
<keyword evidence="2" id="KW-1185">Reference proteome</keyword>
<evidence type="ECO:0000313" key="2">
    <source>
        <dbReference type="Proteomes" id="UP000198403"/>
    </source>
</evidence>
<accession>A0A238W243</accession>
<evidence type="ECO:0008006" key="3">
    <source>
        <dbReference type="Google" id="ProtNLM"/>
    </source>
</evidence>
<reference evidence="1 2" key="1">
    <citation type="submission" date="2017-06" db="EMBL/GenBank/DDBJ databases">
        <authorList>
            <person name="Kim H.J."/>
            <person name="Triplett B.A."/>
        </authorList>
    </citation>
    <scope>NUCLEOTIDE SEQUENCE [LARGE SCALE GENOMIC DNA]</scope>
    <source>
        <strain evidence="1 2">DSM 44272</strain>
    </source>
</reference>
<sequence>MAESIPCGDDVGAVIEAAKAYADAGFTHLALVQIGGDRQTPFIEWSRQELMPAWREAFGD</sequence>
<dbReference type="RefSeq" id="WP_217899200.1">
    <property type="nucleotide sequence ID" value="NZ_FZNO01000006.1"/>
</dbReference>